<feature type="domain" description="Disease resistance protein Roq1-like winged-helix" evidence="4">
    <location>
        <begin position="270"/>
        <end position="339"/>
    </location>
</feature>
<dbReference type="InterPro" id="IPR044974">
    <property type="entry name" value="Disease_R_plants"/>
</dbReference>
<evidence type="ECO:0000259" key="4">
    <source>
        <dbReference type="Pfam" id="PF23282"/>
    </source>
</evidence>
<evidence type="ECO:0000256" key="2">
    <source>
        <dbReference type="ARBA" id="ARBA00022737"/>
    </source>
</evidence>
<dbReference type="SUPFAM" id="SSF52540">
    <property type="entry name" value="P-loop containing nucleoside triphosphate hydrolases"/>
    <property type="match status" value="1"/>
</dbReference>
<dbReference type="InterPro" id="IPR036390">
    <property type="entry name" value="WH_DNA-bd_sf"/>
</dbReference>
<feature type="domain" description="NB-ARC" evidence="3">
    <location>
        <begin position="29"/>
        <end position="200"/>
    </location>
</feature>
<sequence>MIEIIVKDILKKLSQSISMLPNQDLVGMESRVEKIEELLCLDSVNDVGVVGICGMPGIGKTELGHALYRRISHQYDFRCYIDDVSKIFRYSSTLGLQKQLLRQVLNDQNLDIYNVPAGTDLVQRRLRHTRALIILDNVDNIDQLNKLALKPNQLCAGTRIIIISIDEHILRAYKVNRVYRVQPLTWDNAIQLFCKHAFKDNYIMSEFEKLKYDVLSYADGHPLAIKVLGSFLSDKDVSQWRRAIAMLRESPDEDVMKVLRISFDGLKPIQKEIFLDIACFFRDGHEKYYVEEVLNFRGFYPEINLKVLVQKSLITIKSGLIYMPTLLSELGRCIVREKSPKKPRKWSRLWDYQDLRKVMLDYKVR</sequence>
<protein>
    <submittedName>
        <fullName evidence="6">Disease resistance protein At4g11170</fullName>
    </submittedName>
</protein>
<dbReference type="OrthoDB" id="1627220at2759"/>
<organism evidence="5 6">
    <name type="scientific">Abrus precatorius</name>
    <name type="common">Indian licorice</name>
    <name type="synonym">Glycine abrus</name>
    <dbReference type="NCBI Taxonomy" id="3816"/>
    <lineage>
        <taxon>Eukaryota</taxon>
        <taxon>Viridiplantae</taxon>
        <taxon>Streptophyta</taxon>
        <taxon>Embryophyta</taxon>
        <taxon>Tracheophyta</taxon>
        <taxon>Spermatophyta</taxon>
        <taxon>Magnoliopsida</taxon>
        <taxon>eudicotyledons</taxon>
        <taxon>Gunneridae</taxon>
        <taxon>Pentapetalae</taxon>
        <taxon>rosids</taxon>
        <taxon>fabids</taxon>
        <taxon>Fabales</taxon>
        <taxon>Fabaceae</taxon>
        <taxon>Papilionoideae</taxon>
        <taxon>50 kb inversion clade</taxon>
        <taxon>NPAAA clade</taxon>
        <taxon>indigoferoid/millettioid clade</taxon>
        <taxon>Abreae</taxon>
        <taxon>Abrus</taxon>
    </lineage>
</organism>
<dbReference type="Proteomes" id="UP000694853">
    <property type="component" value="Unplaced"/>
</dbReference>
<dbReference type="Gene3D" id="1.10.8.430">
    <property type="entry name" value="Helical domain of apoptotic protease-activating factors"/>
    <property type="match status" value="1"/>
</dbReference>
<dbReference type="InterPro" id="IPR058192">
    <property type="entry name" value="WHD_ROQ1-like"/>
</dbReference>
<dbReference type="KEGG" id="aprc:113858100"/>
<dbReference type="GO" id="GO:0043531">
    <property type="term" value="F:ADP binding"/>
    <property type="evidence" value="ECO:0007669"/>
    <property type="project" value="InterPro"/>
</dbReference>
<dbReference type="GeneID" id="113858100"/>
<dbReference type="PRINTS" id="PR00364">
    <property type="entry name" value="DISEASERSIST"/>
</dbReference>
<accession>A0A8B8KUZ9</accession>
<evidence type="ECO:0000313" key="5">
    <source>
        <dbReference type="Proteomes" id="UP000694853"/>
    </source>
</evidence>
<dbReference type="RefSeq" id="XP_027346359.1">
    <property type="nucleotide sequence ID" value="XM_027490558.1"/>
</dbReference>
<keyword evidence="2" id="KW-0677">Repeat</keyword>
<reference evidence="6" key="2">
    <citation type="submission" date="2025-08" db="UniProtKB">
        <authorList>
            <consortium name="RefSeq"/>
        </authorList>
    </citation>
    <scope>IDENTIFICATION</scope>
    <source>
        <tissue evidence="6">Young leaves</tissue>
    </source>
</reference>
<dbReference type="InterPro" id="IPR042197">
    <property type="entry name" value="Apaf_helical"/>
</dbReference>
<dbReference type="Pfam" id="PF00931">
    <property type="entry name" value="NB-ARC"/>
    <property type="match status" value="1"/>
</dbReference>
<dbReference type="Pfam" id="PF23282">
    <property type="entry name" value="WHD_ROQ1"/>
    <property type="match status" value="1"/>
</dbReference>
<dbReference type="PANTHER" id="PTHR11017:SF259">
    <property type="entry name" value="ADP-RIBOSYL CYCLASE_CYCLIC ADP-RIBOSE HYDROLASE"/>
    <property type="match status" value="1"/>
</dbReference>
<dbReference type="GO" id="GO:0006952">
    <property type="term" value="P:defense response"/>
    <property type="evidence" value="ECO:0007669"/>
    <property type="project" value="InterPro"/>
</dbReference>
<evidence type="ECO:0000256" key="1">
    <source>
        <dbReference type="ARBA" id="ARBA00022614"/>
    </source>
</evidence>
<evidence type="ECO:0000259" key="3">
    <source>
        <dbReference type="Pfam" id="PF00931"/>
    </source>
</evidence>
<proteinExistence type="predicted"/>
<name>A0A8B8KUZ9_ABRPR</name>
<dbReference type="InterPro" id="IPR002182">
    <property type="entry name" value="NB-ARC"/>
</dbReference>
<reference evidence="5" key="1">
    <citation type="journal article" date="2019" name="Toxins">
        <title>Detection of Abrin-Like and Prepropulchellin-Like Toxin Genes and Transcripts Using Whole Genome Sequencing and Full-Length Transcript Sequencing of Abrus precatorius.</title>
        <authorList>
            <person name="Hovde B.T."/>
            <person name="Daligault H.E."/>
            <person name="Hanschen E.R."/>
            <person name="Kunde Y.A."/>
            <person name="Johnson M.B."/>
            <person name="Starkenburg S.R."/>
            <person name="Johnson S.L."/>
        </authorList>
    </citation>
    <scope>NUCLEOTIDE SEQUENCE [LARGE SCALE GENOMIC DNA]</scope>
</reference>
<evidence type="ECO:0000313" key="6">
    <source>
        <dbReference type="RefSeq" id="XP_027346359.1"/>
    </source>
</evidence>
<keyword evidence="5" id="KW-1185">Reference proteome</keyword>
<dbReference type="InterPro" id="IPR027417">
    <property type="entry name" value="P-loop_NTPase"/>
</dbReference>
<dbReference type="AlphaFoldDB" id="A0A8B8KUZ9"/>
<dbReference type="SUPFAM" id="SSF46785">
    <property type="entry name" value="Winged helix' DNA-binding domain"/>
    <property type="match status" value="1"/>
</dbReference>
<dbReference type="PANTHER" id="PTHR11017">
    <property type="entry name" value="LEUCINE-RICH REPEAT-CONTAINING PROTEIN"/>
    <property type="match status" value="1"/>
</dbReference>
<dbReference type="Gene3D" id="3.40.50.300">
    <property type="entry name" value="P-loop containing nucleotide triphosphate hydrolases"/>
    <property type="match status" value="1"/>
</dbReference>
<gene>
    <name evidence="6" type="primary">LOC113858100</name>
</gene>
<keyword evidence="1" id="KW-0433">Leucine-rich repeat</keyword>